<dbReference type="Proteomes" id="UP000030907">
    <property type="component" value="Chromosome"/>
</dbReference>
<name>A0A0A7PM79_9SPHN</name>
<dbReference type="InterPro" id="IPR015018">
    <property type="entry name" value="DUF1905"/>
</dbReference>
<dbReference type="Gene3D" id="2.40.30.100">
    <property type="entry name" value="AF2212/PG0164-like"/>
    <property type="match status" value="1"/>
</dbReference>
<dbReference type="KEGG" id="sphk:SKP52_10715"/>
<dbReference type="RefSeq" id="WP_039574627.1">
    <property type="nucleotide sequence ID" value="NZ_CP009122.1"/>
</dbReference>
<dbReference type="SUPFAM" id="SSF141694">
    <property type="entry name" value="AF2212/PG0164-like"/>
    <property type="match status" value="1"/>
</dbReference>
<keyword evidence="1" id="KW-0472">Membrane</keyword>
<dbReference type="STRING" id="1515612.SKP52_10715"/>
<keyword evidence="1" id="KW-1133">Transmembrane helix</keyword>
<sequence>MEDFTVTAPLWRWQSATAPAAWFFVTITGGAADGIRMAAMTGQWLEGRKGFGSARVEANIGDTQWKTSVFPHKESGGWLLPVKAAVRKAEGLTEGRPVTVTVSL</sequence>
<organism evidence="2 3">
    <name type="scientific">Sphingopyxis fribergensis</name>
    <dbReference type="NCBI Taxonomy" id="1515612"/>
    <lineage>
        <taxon>Bacteria</taxon>
        <taxon>Pseudomonadati</taxon>
        <taxon>Pseudomonadota</taxon>
        <taxon>Alphaproteobacteria</taxon>
        <taxon>Sphingomonadales</taxon>
        <taxon>Sphingomonadaceae</taxon>
        <taxon>Sphingopyxis</taxon>
    </lineage>
</organism>
<evidence type="ECO:0000313" key="2">
    <source>
        <dbReference type="EMBL" id="AJA09047.1"/>
    </source>
</evidence>
<dbReference type="AlphaFoldDB" id="A0A0A7PM79"/>
<dbReference type="InterPro" id="IPR037079">
    <property type="entry name" value="AF2212/PG0164-like_sf"/>
</dbReference>
<protein>
    <submittedName>
        <fullName evidence="2">Conserved Putative membrane protein</fullName>
    </submittedName>
</protein>
<gene>
    <name evidence="2" type="ORF">SKP52_10715</name>
</gene>
<dbReference type="HOGENOM" id="CLU_154638_1_1_5"/>
<reference evidence="2 3" key="1">
    <citation type="journal article" date="2015" name="Int. J. Syst. Evol. Microbiol.">
        <title>Description of Sphingopyxis fribergensis sp. nov. - a soil bacterium with the ability to degrade styrene and phenylacetic acid.</title>
        <authorList>
            <person name="Oelschlagel M."/>
            <person name="Ruckert C."/>
            <person name="Kalinowski J."/>
            <person name="Schmidt G."/>
            <person name="Schlomann M."/>
            <person name="Tischler D."/>
        </authorList>
    </citation>
    <scope>NUCLEOTIDE SEQUENCE [LARGE SCALE GENOMIC DNA]</scope>
    <source>
        <strain evidence="2 3">Kp5.2</strain>
    </source>
</reference>
<evidence type="ECO:0000256" key="1">
    <source>
        <dbReference type="SAM" id="Phobius"/>
    </source>
</evidence>
<dbReference type="EMBL" id="CP009122">
    <property type="protein sequence ID" value="AJA09047.1"/>
    <property type="molecule type" value="Genomic_DNA"/>
</dbReference>
<dbReference type="Pfam" id="PF08922">
    <property type="entry name" value="DUF1905"/>
    <property type="match status" value="1"/>
</dbReference>
<keyword evidence="1" id="KW-0812">Transmembrane</keyword>
<feature type="transmembrane region" description="Helical" evidence="1">
    <location>
        <begin position="20"/>
        <end position="39"/>
    </location>
</feature>
<keyword evidence="3" id="KW-1185">Reference proteome</keyword>
<proteinExistence type="predicted"/>
<accession>A0A0A7PM79</accession>
<evidence type="ECO:0000313" key="3">
    <source>
        <dbReference type="Proteomes" id="UP000030907"/>
    </source>
</evidence>